<evidence type="ECO:0000313" key="3">
    <source>
        <dbReference type="Proteomes" id="UP000078343"/>
    </source>
</evidence>
<gene>
    <name evidence="2" type="ORF">AYL99_11753</name>
</gene>
<dbReference type="RefSeq" id="XP_018687360.1">
    <property type="nucleotide sequence ID" value="XM_018843258.1"/>
</dbReference>
<dbReference type="Proteomes" id="UP000078343">
    <property type="component" value="Unassembled WGS sequence"/>
</dbReference>
<name>A0A178Z467_9EURO</name>
<feature type="region of interest" description="Disordered" evidence="1">
    <location>
        <begin position="130"/>
        <end position="166"/>
    </location>
</feature>
<organism evidence="2 3">
    <name type="scientific">Fonsecaea erecta</name>
    <dbReference type="NCBI Taxonomy" id="1367422"/>
    <lineage>
        <taxon>Eukaryota</taxon>
        <taxon>Fungi</taxon>
        <taxon>Dikarya</taxon>
        <taxon>Ascomycota</taxon>
        <taxon>Pezizomycotina</taxon>
        <taxon>Eurotiomycetes</taxon>
        <taxon>Chaetothyriomycetidae</taxon>
        <taxon>Chaetothyriales</taxon>
        <taxon>Herpotrichiellaceae</taxon>
        <taxon>Fonsecaea</taxon>
    </lineage>
</organism>
<proteinExistence type="predicted"/>
<reference evidence="2 3" key="1">
    <citation type="submission" date="2016-04" db="EMBL/GenBank/DDBJ databases">
        <title>Draft genome of Fonsecaea erecta CBS 125763.</title>
        <authorList>
            <person name="Weiss V.A."/>
            <person name="Vicente V.A."/>
            <person name="Raittz R.T."/>
            <person name="Moreno L.F."/>
            <person name="De Souza E.M."/>
            <person name="Pedrosa F.O."/>
            <person name="Steffens M.B."/>
            <person name="Faoro H."/>
            <person name="Tadra-Sfeir M.Z."/>
            <person name="Najafzadeh M.J."/>
            <person name="Felipe M.S."/>
            <person name="Teixeira M."/>
            <person name="Sun J."/>
            <person name="Xi L."/>
            <person name="Gomes R."/>
            <person name="De Azevedo C.M."/>
            <person name="Salgado C.G."/>
            <person name="Da Silva M.B."/>
            <person name="Nascimento M.F."/>
            <person name="Queiroz-Telles F."/>
            <person name="Attili D.S."/>
            <person name="Gorbushina A."/>
        </authorList>
    </citation>
    <scope>NUCLEOTIDE SEQUENCE [LARGE SCALE GENOMIC DNA]</scope>
    <source>
        <strain evidence="2 3">CBS 125763</strain>
    </source>
</reference>
<sequence length="166" mass="18281">MPQLSVHNINPASDQAPRIILTPPSLESSSAGQETQLESLLRDAAQTPAPTKPIDGTTTTTSFFRIEIPLDPDPNEDPEIIAGLQRVEELAERAFEKETFDAVCDPKDLLTFLEKLIVFRDDGEIIQWDDIDESGGFQSGSNTEDSEDSDISAASDASWARNFWVD</sequence>
<dbReference type="AlphaFoldDB" id="A0A178Z467"/>
<evidence type="ECO:0000313" key="2">
    <source>
        <dbReference type="EMBL" id="OAP53993.1"/>
    </source>
</evidence>
<comment type="caution">
    <text evidence="2">The sequence shown here is derived from an EMBL/GenBank/DDBJ whole genome shotgun (WGS) entry which is preliminary data.</text>
</comment>
<dbReference type="GeneID" id="30015921"/>
<protein>
    <submittedName>
        <fullName evidence="2">Uncharacterized protein</fullName>
    </submittedName>
</protein>
<dbReference type="EMBL" id="LVYI01000016">
    <property type="protein sequence ID" value="OAP53993.1"/>
    <property type="molecule type" value="Genomic_DNA"/>
</dbReference>
<feature type="compositionally biased region" description="Low complexity" evidence="1">
    <location>
        <begin position="151"/>
        <end position="160"/>
    </location>
</feature>
<dbReference type="OrthoDB" id="10591839at2759"/>
<accession>A0A178Z467</accession>
<keyword evidence="3" id="KW-1185">Reference proteome</keyword>
<evidence type="ECO:0000256" key="1">
    <source>
        <dbReference type="SAM" id="MobiDB-lite"/>
    </source>
</evidence>